<dbReference type="Proteomes" id="UP001231189">
    <property type="component" value="Unassembled WGS sequence"/>
</dbReference>
<sequence>MSQPLPLPFPWLTLRDGTFLSIPANEIHRIPIPDGACVQGSIDNWLFLMHKSSMDNHNVCSLMNPFSKATLELPDLVAVWKRQTSYYSHCKPIFYKLVVPSPLDSSPDSPVAALIMDDGNSHTLCISQPPIATSSLRARSNKYPRLYLSDIVFFNRKLYGLDGSGKLYIIDLDNDLGISSIECIIDALGDISGIPQYLPGMVCMSREYLVECGGKLLMVVRWFNVMPLPINDDDVFENTRTVALQVFEADLCSSPNRWRSATELGGHALFVGQRSSKSLPARECSGYHEDCIYFMFDYDWPTSSANPLRDSGVYNIRNGTIAPLMSGTSAASLHRVGQWRPTWFFPPEAV</sequence>
<gene>
    <name evidence="2" type="ORF">QYE76_057062</name>
</gene>
<dbReference type="EMBL" id="JAUUTY010000003">
    <property type="protein sequence ID" value="KAK1668903.1"/>
    <property type="molecule type" value="Genomic_DNA"/>
</dbReference>
<reference evidence="2" key="1">
    <citation type="submission" date="2023-07" db="EMBL/GenBank/DDBJ databases">
        <title>A chromosome-level genome assembly of Lolium multiflorum.</title>
        <authorList>
            <person name="Chen Y."/>
            <person name="Copetti D."/>
            <person name="Kolliker R."/>
            <person name="Studer B."/>
        </authorList>
    </citation>
    <scope>NUCLEOTIDE SEQUENCE</scope>
    <source>
        <strain evidence="2">02402/16</strain>
        <tissue evidence="2">Leaf</tissue>
    </source>
</reference>
<dbReference type="PANTHER" id="PTHR33110:SF36">
    <property type="entry name" value="OS06G0148600 PROTEIN"/>
    <property type="match status" value="1"/>
</dbReference>
<dbReference type="Pfam" id="PF03478">
    <property type="entry name" value="Beta-prop_KIB1-4"/>
    <property type="match status" value="1"/>
</dbReference>
<feature type="domain" description="KIB1-4 beta-propeller" evidence="1">
    <location>
        <begin position="19"/>
        <end position="315"/>
    </location>
</feature>
<dbReference type="InterPro" id="IPR005174">
    <property type="entry name" value="KIB1-4_b-propeller"/>
</dbReference>
<proteinExistence type="predicted"/>
<evidence type="ECO:0000259" key="1">
    <source>
        <dbReference type="Pfam" id="PF03478"/>
    </source>
</evidence>
<evidence type="ECO:0000313" key="2">
    <source>
        <dbReference type="EMBL" id="KAK1668903.1"/>
    </source>
</evidence>
<organism evidence="2 3">
    <name type="scientific">Lolium multiflorum</name>
    <name type="common">Italian ryegrass</name>
    <name type="synonym">Lolium perenne subsp. multiflorum</name>
    <dbReference type="NCBI Taxonomy" id="4521"/>
    <lineage>
        <taxon>Eukaryota</taxon>
        <taxon>Viridiplantae</taxon>
        <taxon>Streptophyta</taxon>
        <taxon>Embryophyta</taxon>
        <taxon>Tracheophyta</taxon>
        <taxon>Spermatophyta</taxon>
        <taxon>Magnoliopsida</taxon>
        <taxon>Liliopsida</taxon>
        <taxon>Poales</taxon>
        <taxon>Poaceae</taxon>
        <taxon>BOP clade</taxon>
        <taxon>Pooideae</taxon>
        <taxon>Poodae</taxon>
        <taxon>Poeae</taxon>
        <taxon>Poeae Chloroplast Group 2 (Poeae type)</taxon>
        <taxon>Loliodinae</taxon>
        <taxon>Loliinae</taxon>
        <taxon>Lolium</taxon>
    </lineage>
</organism>
<dbReference type="AlphaFoldDB" id="A0AAD8WQG4"/>
<evidence type="ECO:0000313" key="3">
    <source>
        <dbReference type="Proteomes" id="UP001231189"/>
    </source>
</evidence>
<accession>A0AAD8WQG4</accession>
<comment type="caution">
    <text evidence="2">The sequence shown here is derived from an EMBL/GenBank/DDBJ whole genome shotgun (WGS) entry which is preliminary data.</text>
</comment>
<dbReference type="PANTHER" id="PTHR33110">
    <property type="entry name" value="F-BOX/KELCH-REPEAT PROTEIN-RELATED"/>
    <property type="match status" value="1"/>
</dbReference>
<protein>
    <recommendedName>
        <fullName evidence="1">KIB1-4 beta-propeller domain-containing protein</fullName>
    </recommendedName>
</protein>
<keyword evidence="3" id="KW-1185">Reference proteome</keyword>
<name>A0AAD8WQG4_LOLMU</name>